<evidence type="ECO:0000256" key="4">
    <source>
        <dbReference type="ARBA" id="ARBA00022475"/>
    </source>
</evidence>
<evidence type="ECO:0000256" key="3">
    <source>
        <dbReference type="ARBA" id="ARBA00022448"/>
    </source>
</evidence>
<sequence>MPKFDTSDPVPRDRTTRGGRMTNERETGHEGRAADRAPGAAEHETEHETALEAVEKDEFSDAKKYAAEAIGTFVLVFSAVGTAVFAGDKVGNLGVALAFGLTLLFLVYAIGPISGCHVNPAVTVGQLAIGQVTLKRAVFYVVAQVLGGLVAGVTIYSVAQSLPTYDRAAQGLGANGWGPHSPSAVEGPLGGVLVEGYGIGATMVVEVLLTALLVFVVLAATDQASDVLLAGVSIGFTLAVIHLVSIPIDNTSVNPARSIAVAPYQDGALGQLWLFILFPLIGGALGALVYRSLFGRFAGLRPSTARVAGARRR</sequence>
<dbReference type="InterPro" id="IPR034294">
    <property type="entry name" value="Aquaporin_transptr"/>
</dbReference>
<reference evidence="11 12" key="1">
    <citation type="journal article" date="2018" name="Biodegradation">
        <title>1,4-Dioxane degradation characteristics of Rhodococcus aetherivorans JCM 14343.</title>
        <authorList>
            <person name="Inoue D."/>
            <person name="Tsunoda T."/>
            <person name="Yamamoto N."/>
            <person name="Ike M."/>
            <person name="Sei K."/>
        </authorList>
    </citation>
    <scope>NUCLEOTIDE SEQUENCE [LARGE SCALE GENOMIC DNA]</scope>
    <source>
        <strain evidence="11 12">JCM 14343</strain>
    </source>
</reference>
<evidence type="ECO:0000256" key="9">
    <source>
        <dbReference type="SAM" id="MobiDB-lite"/>
    </source>
</evidence>
<dbReference type="Pfam" id="PF00230">
    <property type="entry name" value="MIP"/>
    <property type="match status" value="1"/>
</dbReference>
<dbReference type="EMBL" id="BLAH01000202">
    <property type="protein sequence ID" value="GES40609.1"/>
    <property type="molecule type" value="Genomic_DNA"/>
</dbReference>
<evidence type="ECO:0000256" key="6">
    <source>
        <dbReference type="ARBA" id="ARBA00022989"/>
    </source>
</evidence>
<comment type="similarity">
    <text evidence="2 8">Belongs to the MIP/aquaporin (TC 1.A.8) family.</text>
</comment>
<evidence type="ECO:0000256" key="7">
    <source>
        <dbReference type="ARBA" id="ARBA00023136"/>
    </source>
</evidence>
<accession>A0ABQ0YVJ4</accession>
<keyword evidence="5 8" id="KW-0812">Transmembrane</keyword>
<feature type="transmembrane region" description="Helical" evidence="10">
    <location>
        <begin position="268"/>
        <end position="290"/>
    </location>
</feature>
<evidence type="ECO:0000256" key="8">
    <source>
        <dbReference type="RuleBase" id="RU000477"/>
    </source>
</evidence>
<dbReference type="Gene3D" id="1.20.1080.10">
    <property type="entry name" value="Glycerol uptake facilitator protein"/>
    <property type="match status" value="1"/>
</dbReference>
<evidence type="ECO:0000313" key="12">
    <source>
        <dbReference type="Proteomes" id="UP000325466"/>
    </source>
</evidence>
<name>A0ABQ0YVJ4_9NOCA</name>
<dbReference type="InterPro" id="IPR023271">
    <property type="entry name" value="Aquaporin-like"/>
</dbReference>
<keyword evidence="7 10" id="KW-0472">Membrane</keyword>
<comment type="caution">
    <text evidence="11">The sequence shown here is derived from an EMBL/GenBank/DDBJ whole genome shotgun (WGS) entry which is preliminary data.</text>
</comment>
<feature type="transmembrane region" description="Helical" evidence="10">
    <location>
        <begin position="93"/>
        <end position="116"/>
    </location>
</feature>
<evidence type="ECO:0000256" key="5">
    <source>
        <dbReference type="ARBA" id="ARBA00022692"/>
    </source>
</evidence>
<dbReference type="InterPro" id="IPR022357">
    <property type="entry name" value="MIP_CS"/>
</dbReference>
<keyword evidence="6 10" id="KW-1133">Transmembrane helix</keyword>
<evidence type="ECO:0000256" key="1">
    <source>
        <dbReference type="ARBA" id="ARBA00004651"/>
    </source>
</evidence>
<keyword evidence="4" id="KW-1003">Cell membrane</keyword>
<evidence type="ECO:0000256" key="10">
    <source>
        <dbReference type="SAM" id="Phobius"/>
    </source>
</evidence>
<dbReference type="PROSITE" id="PS00221">
    <property type="entry name" value="MIP"/>
    <property type="match status" value="1"/>
</dbReference>
<evidence type="ECO:0000313" key="11">
    <source>
        <dbReference type="EMBL" id="GES40609.1"/>
    </source>
</evidence>
<keyword evidence="12" id="KW-1185">Reference proteome</keyword>
<gene>
    <name evidence="11" type="ORF">RAJCM14343_5900</name>
</gene>
<feature type="transmembrane region" description="Helical" evidence="10">
    <location>
        <begin position="197"/>
        <end position="220"/>
    </location>
</feature>
<comment type="subcellular location">
    <subcellularLocation>
        <location evidence="1">Cell membrane</location>
        <topology evidence="1">Multi-pass membrane protein</topology>
    </subcellularLocation>
</comment>
<dbReference type="Proteomes" id="UP000325466">
    <property type="component" value="Unassembled WGS sequence"/>
</dbReference>
<feature type="region of interest" description="Disordered" evidence="9">
    <location>
        <begin position="1"/>
        <end position="48"/>
    </location>
</feature>
<protein>
    <submittedName>
        <fullName evidence="11">Aquaporin Z</fullName>
    </submittedName>
</protein>
<feature type="transmembrane region" description="Helical" evidence="10">
    <location>
        <begin position="227"/>
        <end position="248"/>
    </location>
</feature>
<proteinExistence type="inferred from homology"/>
<feature type="compositionally biased region" description="Basic and acidic residues" evidence="9">
    <location>
        <begin position="10"/>
        <end position="48"/>
    </location>
</feature>
<organism evidence="11 12">
    <name type="scientific">Rhodococcus aetherivorans</name>
    <dbReference type="NCBI Taxonomy" id="191292"/>
    <lineage>
        <taxon>Bacteria</taxon>
        <taxon>Bacillati</taxon>
        <taxon>Actinomycetota</taxon>
        <taxon>Actinomycetes</taxon>
        <taxon>Mycobacteriales</taxon>
        <taxon>Nocardiaceae</taxon>
        <taxon>Rhodococcus</taxon>
    </lineage>
</organism>
<dbReference type="PANTHER" id="PTHR19139:SF199">
    <property type="entry name" value="MIP17260P"/>
    <property type="match status" value="1"/>
</dbReference>
<dbReference type="PANTHER" id="PTHR19139">
    <property type="entry name" value="AQUAPORIN TRANSPORTER"/>
    <property type="match status" value="1"/>
</dbReference>
<evidence type="ECO:0000256" key="2">
    <source>
        <dbReference type="ARBA" id="ARBA00006175"/>
    </source>
</evidence>
<feature type="transmembrane region" description="Helical" evidence="10">
    <location>
        <begin position="137"/>
        <end position="159"/>
    </location>
</feature>
<keyword evidence="3 8" id="KW-0813">Transport</keyword>
<dbReference type="InterPro" id="IPR000425">
    <property type="entry name" value="MIP"/>
</dbReference>
<feature type="transmembrane region" description="Helical" evidence="10">
    <location>
        <begin position="65"/>
        <end position="87"/>
    </location>
</feature>
<dbReference type="SUPFAM" id="SSF81338">
    <property type="entry name" value="Aquaporin-like"/>
    <property type="match status" value="1"/>
</dbReference>
<dbReference type="PRINTS" id="PR00783">
    <property type="entry name" value="MINTRINSICP"/>
</dbReference>